<dbReference type="SUPFAM" id="SSF117856">
    <property type="entry name" value="AF0104/ALDC/Ptd012-like"/>
    <property type="match status" value="1"/>
</dbReference>
<keyword evidence="1 4" id="KW-0805">Transcription regulation</keyword>
<evidence type="ECO:0000256" key="6">
    <source>
        <dbReference type="SAM" id="Phobius"/>
    </source>
</evidence>
<keyword evidence="4" id="KW-0539">Nucleus</keyword>
<comment type="domain">
    <text evidence="4">The PPC domain mediates interactions between AHL proteins.</text>
</comment>
<keyword evidence="6" id="KW-1133">Transmembrane helix</keyword>
<dbReference type="EMBL" id="GISG01218747">
    <property type="protein sequence ID" value="MBA4662878.1"/>
    <property type="molecule type" value="Transcribed_RNA"/>
</dbReference>
<dbReference type="InterPro" id="IPR039605">
    <property type="entry name" value="AHL"/>
</dbReference>
<evidence type="ECO:0000256" key="5">
    <source>
        <dbReference type="SAM" id="MobiDB-lite"/>
    </source>
</evidence>
<evidence type="ECO:0000256" key="3">
    <source>
        <dbReference type="ARBA" id="ARBA00023163"/>
    </source>
</evidence>
<feature type="transmembrane region" description="Helical" evidence="6">
    <location>
        <begin position="46"/>
        <end position="70"/>
    </location>
</feature>
<accession>A0A7C9A9G9</accession>
<organism evidence="8">
    <name type="scientific">Opuntia streptacantha</name>
    <name type="common">Prickly pear cactus</name>
    <name type="synonym">Opuntia cardona</name>
    <dbReference type="NCBI Taxonomy" id="393608"/>
    <lineage>
        <taxon>Eukaryota</taxon>
        <taxon>Viridiplantae</taxon>
        <taxon>Streptophyta</taxon>
        <taxon>Embryophyta</taxon>
        <taxon>Tracheophyta</taxon>
        <taxon>Spermatophyta</taxon>
        <taxon>Magnoliopsida</taxon>
        <taxon>eudicotyledons</taxon>
        <taxon>Gunneridae</taxon>
        <taxon>Pentapetalae</taxon>
        <taxon>Caryophyllales</taxon>
        <taxon>Cactineae</taxon>
        <taxon>Cactaceae</taxon>
        <taxon>Opuntioideae</taxon>
        <taxon>Opuntia</taxon>
    </lineage>
</organism>
<reference evidence="8" key="1">
    <citation type="journal article" date="2013" name="J. Plant Res.">
        <title>Effect of fungi and light on seed germination of three Opuntia species from semiarid lands of central Mexico.</title>
        <authorList>
            <person name="Delgado-Sanchez P."/>
            <person name="Jimenez-Bremont J.F."/>
            <person name="Guerrero-Gonzalez Mde L."/>
            <person name="Flores J."/>
        </authorList>
    </citation>
    <scope>NUCLEOTIDE SEQUENCE</scope>
    <source>
        <tissue evidence="8">Cladode</tissue>
    </source>
</reference>
<comment type="function">
    <text evidence="4">Transcription factor that specifically binds AT-rich DNA sequences related to the nuclear matrix attachment regions (MARs).</text>
</comment>
<reference evidence="8" key="2">
    <citation type="submission" date="2020-07" db="EMBL/GenBank/DDBJ databases">
        <authorList>
            <person name="Vera ALvarez R."/>
            <person name="Arias-Moreno D.M."/>
            <person name="Jimenez-Jacinto V."/>
            <person name="Jimenez-Bremont J.F."/>
            <person name="Swaminathan K."/>
            <person name="Moose S.P."/>
            <person name="Guerrero-Gonzalez M.L."/>
            <person name="Marino-Ramirez L."/>
            <person name="Landsman D."/>
            <person name="Rodriguez-Kessler M."/>
            <person name="Delgado-Sanchez P."/>
        </authorList>
    </citation>
    <scope>NUCLEOTIDE SEQUENCE</scope>
    <source>
        <tissue evidence="8">Cladode</tissue>
    </source>
</reference>
<dbReference type="PANTHER" id="PTHR31500:SF51">
    <property type="entry name" value="AT-HOOK MOTIF NUCLEAR-LOCALIZED PROTEIN 8"/>
    <property type="match status" value="1"/>
</dbReference>
<keyword evidence="6" id="KW-0812">Transmembrane</keyword>
<evidence type="ECO:0000256" key="1">
    <source>
        <dbReference type="ARBA" id="ARBA00023015"/>
    </source>
</evidence>
<dbReference type="InterPro" id="IPR005175">
    <property type="entry name" value="PPC_dom"/>
</dbReference>
<dbReference type="Gene3D" id="3.30.1330.80">
    <property type="entry name" value="Hypothetical protein, similar to alpha- acetolactate decarboxylase, domain 2"/>
    <property type="match status" value="1"/>
</dbReference>
<feature type="region of interest" description="Disordered" evidence="5">
    <location>
        <begin position="81"/>
        <end position="134"/>
    </location>
</feature>
<dbReference type="CDD" id="cd11378">
    <property type="entry name" value="DUF296"/>
    <property type="match status" value="1"/>
</dbReference>
<evidence type="ECO:0000256" key="4">
    <source>
        <dbReference type="RuleBase" id="RU367031"/>
    </source>
</evidence>
<proteinExistence type="predicted"/>
<keyword evidence="6" id="KW-0472">Membrane</keyword>
<evidence type="ECO:0000313" key="8">
    <source>
        <dbReference type="EMBL" id="MBA4662878.1"/>
    </source>
</evidence>
<keyword evidence="2 4" id="KW-0238">DNA-binding</keyword>
<name>A0A7C9A9G9_OPUST</name>
<dbReference type="AlphaFoldDB" id="A0A7C9A9G9"/>
<dbReference type="GO" id="GO:0005634">
    <property type="term" value="C:nucleus"/>
    <property type="evidence" value="ECO:0007669"/>
    <property type="project" value="UniProtKB-SubCell"/>
</dbReference>
<dbReference type="GO" id="GO:0003680">
    <property type="term" value="F:minor groove of adenine-thymine-rich DNA binding"/>
    <property type="evidence" value="ECO:0007669"/>
    <property type="project" value="UniProtKB-UniRule"/>
</dbReference>
<dbReference type="Pfam" id="PF03479">
    <property type="entry name" value="PCC"/>
    <property type="match status" value="1"/>
</dbReference>
<evidence type="ECO:0000259" key="7">
    <source>
        <dbReference type="PROSITE" id="PS51742"/>
    </source>
</evidence>
<feature type="domain" description="PPC" evidence="7">
    <location>
        <begin position="1"/>
        <end position="92"/>
    </location>
</feature>
<comment type="subcellular location">
    <subcellularLocation>
        <location evidence="4">Nucleus</location>
    </subcellularLocation>
</comment>
<feature type="compositionally biased region" description="Acidic residues" evidence="5">
    <location>
        <begin position="102"/>
        <end position="111"/>
    </location>
</feature>
<evidence type="ECO:0000256" key="2">
    <source>
        <dbReference type="ARBA" id="ARBA00023125"/>
    </source>
</evidence>
<dbReference type="PROSITE" id="PS51742">
    <property type="entry name" value="PPC"/>
    <property type="match status" value="1"/>
</dbReference>
<sequence length="154" mass="16191">MSGGIVNYEGRFEIISLSGSFLFSENNGQVRSGGLSVSLAGSDGRVLGGGVAGMLTAATSVQIIVGSFIADGKKPKYMPSVPQSHMLGFSAPPLQASGSPPLEEESSEASEENGNNNHMDRGMGSYGNSNHPIHNMQMYHPMGWPNSTSKMLQN</sequence>
<protein>
    <recommendedName>
        <fullName evidence="4">AT-hook motif nuclear-localized protein</fullName>
    </recommendedName>
</protein>
<dbReference type="PANTHER" id="PTHR31500">
    <property type="entry name" value="AT-HOOK MOTIF NUCLEAR-LOCALIZED PROTEIN 9"/>
    <property type="match status" value="1"/>
</dbReference>
<keyword evidence="3 4" id="KW-0804">Transcription</keyword>